<reference evidence="4 5" key="1">
    <citation type="submission" date="2017-08" db="EMBL/GenBank/DDBJ databases">
        <authorList>
            <person name="de Groot N.N."/>
        </authorList>
    </citation>
    <scope>NUCLEOTIDE SEQUENCE [LARGE SCALE GENOMIC DNA]</scope>
    <source>
        <strain evidence="4 5">JC228</strain>
    </source>
</reference>
<dbReference type="SUPFAM" id="SSF52172">
    <property type="entry name" value="CheY-like"/>
    <property type="match status" value="1"/>
</dbReference>
<dbReference type="PROSITE" id="PS50110">
    <property type="entry name" value="RESPONSE_REGULATORY"/>
    <property type="match status" value="1"/>
</dbReference>
<feature type="modified residue" description="4-aspartylphosphate" evidence="1">
    <location>
        <position position="54"/>
    </location>
</feature>
<evidence type="ECO:0000256" key="1">
    <source>
        <dbReference type="PROSITE-ProRule" id="PRU00169"/>
    </source>
</evidence>
<protein>
    <submittedName>
        <fullName evidence="4">DNA-binding NarL/FixJ family response regulator</fullName>
    </submittedName>
</protein>
<dbReference type="InterPro" id="IPR001789">
    <property type="entry name" value="Sig_transdc_resp-reg_receiver"/>
</dbReference>
<dbReference type="GO" id="GO:0000160">
    <property type="term" value="P:phosphorelay signal transduction system"/>
    <property type="evidence" value="ECO:0007669"/>
    <property type="project" value="InterPro"/>
</dbReference>
<evidence type="ECO:0000259" key="3">
    <source>
        <dbReference type="PROSITE" id="PS50110"/>
    </source>
</evidence>
<dbReference type="PANTHER" id="PTHR43228:SF1">
    <property type="entry name" value="TWO-COMPONENT RESPONSE REGULATOR ARR22"/>
    <property type="match status" value="1"/>
</dbReference>
<dbReference type="SMART" id="SM00448">
    <property type="entry name" value="REC"/>
    <property type="match status" value="1"/>
</dbReference>
<dbReference type="OrthoDB" id="9790669at2"/>
<dbReference type="PANTHER" id="PTHR43228">
    <property type="entry name" value="TWO-COMPONENT RESPONSE REGULATOR"/>
    <property type="match status" value="1"/>
</dbReference>
<keyword evidence="4" id="KW-0238">DNA-binding</keyword>
<dbReference type="Gene3D" id="3.40.50.2300">
    <property type="match status" value="1"/>
</dbReference>
<feature type="domain" description="Response regulatory" evidence="3">
    <location>
        <begin position="4"/>
        <end position="119"/>
    </location>
</feature>
<gene>
    <name evidence="4" type="ORF">SAMN05877753_101530</name>
</gene>
<dbReference type="Proteomes" id="UP000219546">
    <property type="component" value="Unassembled WGS sequence"/>
</dbReference>
<keyword evidence="1" id="KW-0597">Phosphoprotein</keyword>
<dbReference type="RefSeq" id="WP_097157029.1">
    <property type="nucleotide sequence ID" value="NZ_JBEPMQ010000003.1"/>
</dbReference>
<proteinExistence type="predicted"/>
<organism evidence="4 5">
    <name type="scientific">Bacillus oleivorans</name>
    <dbReference type="NCBI Taxonomy" id="1448271"/>
    <lineage>
        <taxon>Bacteria</taxon>
        <taxon>Bacillati</taxon>
        <taxon>Bacillota</taxon>
        <taxon>Bacilli</taxon>
        <taxon>Bacillales</taxon>
        <taxon>Bacillaceae</taxon>
        <taxon>Bacillus</taxon>
    </lineage>
</organism>
<dbReference type="Pfam" id="PF00072">
    <property type="entry name" value="Response_reg"/>
    <property type="match status" value="1"/>
</dbReference>
<name>A0A285CJP0_9BACI</name>
<keyword evidence="5" id="KW-1185">Reference proteome</keyword>
<evidence type="ECO:0000313" key="4">
    <source>
        <dbReference type="EMBL" id="SNX67213.1"/>
    </source>
</evidence>
<sequence>MSYSFLIVDDTSFMRKMAADSLKHQGYIVAGEAANGKEAVQKFKELKPDVVMMDLTMPEMNGLDAIKEIFKIDKDAVILVCSASNQKDMIQDALEAGAVGYLMKPFKPDYMNEIIKKYAMPHLKKDEVEEFEDEEEVEEVAAEAAEEQEEGLDEVIEDLEKVKEELEVSHQEAAAAVVTEAEEKVEEIPQSVVAFTEVKASPVQAAAVPVKEKPTPVFKVPKPVRDSKIKMSTSYICNWEEDINGEKRNFAVTYTENDQNICFEMTDPNHDKQTIQLSLDGFLELYGWLEQRLEEGNR</sequence>
<dbReference type="InterPro" id="IPR011006">
    <property type="entry name" value="CheY-like_superfamily"/>
</dbReference>
<dbReference type="EMBL" id="OAOP01000001">
    <property type="protein sequence ID" value="SNX67213.1"/>
    <property type="molecule type" value="Genomic_DNA"/>
</dbReference>
<dbReference type="InterPro" id="IPR052048">
    <property type="entry name" value="ST_Response_Regulator"/>
</dbReference>
<dbReference type="GO" id="GO:0003677">
    <property type="term" value="F:DNA binding"/>
    <property type="evidence" value="ECO:0007669"/>
    <property type="project" value="UniProtKB-KW"/>
</dbReference>
<feature type="coiled-coil region" evidence="2">
    <location>
        <begin position="128"/>
        <end position="176"/>
    </location>
</feature>
<evidence type="ECO:0000313" key="5">
    <source>
        <dbReference type="Proteomes" id="UP000219546"/>
    </source>
</evidence>
<keyword evidence="2" id="KW-0175">Coiled coil</keyword>
<dbReference type="AlphaFoldDB" id="A0A285CJP0"/>
<accession>A0A285CJP0</accession>
<evidence type="ECO:0000256" key="2">
    <source>
        <dbReference type="SAM" id="Coils"/>
    </source>
</evidence>